<evidence type="ECO:0000313" key="3">
    <source>
        <dbReference type="Proteomes" id="UP000637774"/>
    </source>
</evidence>
<dbReference type="InterPro" id="IPR025161">
    <property type="entry name" value="IS402-like_dom"/>
</dbReference>
<accession>A0ABQ2AKP0</accession>
<dbReference type="EMBL" id="BMGY01000092">
    <property type="protein sequence ID" value="GGH91792.1"/>
    <property type="molecule type" value="Genomic_DNA"/>
</dbReference>
<protein>
    <recommendedName>
        <fullName evidence="1">Insertion element IS402-like domain-containing protein</fullName>
    </recommendedName>
</protein>
<sequence length="82" mass="9653">MEVLSRDMIRQWILPALPFSAHGRPSVVEPFELVEVILYKLKSGCQWRLLPVKQFFTGASLTWQGVYTRFNAWRKDRSWQGV</sequence>
<evidence type="ECO:0000313" key="2">
    <source>
        <dbReference type="EMBL" id="GGH91792.1"/>
    </source>
</evidence>
<proteinExistence type="predicted"/>
<dbReference type="Proteomes" id="UP000637774">
    <property type="component" value="Unassembled WGS sequence"/>
</dbReference>
<dbReference type="RefSeq" id="WP_229749181.1">
    <property type="nucleotide sequence ID" value="NZ_BMGY01000092.1"/>
</dbReference>
<evidence type="ECO:0000259" key="1">
    <source>
        <dbReference type="Pfam" id="PF13340"/>
    </source>
</evidence>
<keyword evidence="3" id="KW-1185">Reference proteome</keyword>
<comment type="caution">
    <text evidence="2">The sequence shown here is derived from an EMBL/GenBank/DDBJ whole genome shotgun (WGS) entry which is preliminary data.</text>
</comment>
<reference evidence="3" key="1">
    <citation type="journal article" date="2019" name="Int. J. Syst. Evol. Microbiol.">
        <title>The Global Catalogue of Microorganisms (GCM) 10K type strain sequencing project: providing services to taxonomists for standard genome sequencing and annotation.</title>
        <authorList>
            <consortium name="The Broad Institute Genomics Platform"/>
            <consortium name="The Broad Institute Genome Sequencing Center for Infectious Disease"/>
            <person name="Wu L."/>
            <person name="Ma J."/>
        </authorList>
    </citation>
    <scope>NUCLEOTIDE SEQUENCE [LARGE SCALE GENOMIC DNA]</scope>
    <source>
        <strain evidence="3">CGMCC 1.14966</strain>
    </source>
</reference>
<organism evidence="2 3">
    <name type="scientific">Hymenobacter frigidus</name>
    <dbReference type="NCBI Taxonomy" id="1524095"/>
    <lineage>
        <taxon>Bacteria</taxon>
        <taxon>Pseudomonadati</taxon>
        <taxon>Bacteroidota</taxon>
        <taxon>Cytophagia</taxon>
        <taxon>Cytophagales</taxon>
        <taxon>Hymenobacteraceae</taxon>
        <taxon>Hymenobacter</taxon>
    </lineage>
</organism>
<name>A0ABQ2AKP0_9BACT</name>
<feature type="domain" description="Insertion element IS402-like" evidence="1">
    <location>
        <begin position="13"/>
        <end position="81"/>
    </location>
</feature>
<dbReference type="Pfam" id="PF13340">
    <property type="entry name" value="DUF4096"/>
    <property type="match status" value="1"/>
</dbReference>
<gene>
    <name evidence="2" type="ORF">GCM10011495_40670</name>
</gene>